<keyword evidence="6 8" id="KW-1133">Transmembrane helix</keyword>
<dbReference type="PROSITE" id="PS00211">
    <property type="entry name" value="ABC_TRANSPORTER_1"/>
    <property type="match status" value="1"/>
</dbReference>
<keyword evidence="3 8" id="KW-0812">Transmembrane</keyword>
<protein>
    <submittedName>
        <fullName evidence="11">ABC transporter ATP-binding protein</fullName>
    </submittedName>
</protein>
<evidence type="ECO:0000256" key="3">
    <source>
        <dbReference type="ARBA" id="ARBA00022692"/>
    </source>
</evidence>
<dbReference type="SUPFAM" id="SSF90123">
    <property type="entry name" value="ABC transporter transmembrane region"/>
    <property type="match status" value="1"/>
</dbReference>
<evidence type="ECO:0000313" key="12">
    <source>
        <dbReference type="Proteomes" id="UP001596398"/>
    </source>
</evidence>
<dbReference type="EMBL" id="JBHTAP010000001">
    <property type="protein sequence ID" value="MFC7235198.1"/>
    <property type="molecule type" value="Genomic_DNA"/>
</dbReference>
<evidence type="ECO:0000256" key="6">
    <source>
        <dbReference type="ARBA" id="ARBA00022989"/>
    </source>
</evidence>
<name>A0ABD5ZPP4_9EURY</name>
<dbReference type="FunFam" id="3.40.50.300:FF:000287">
    <property type="entry name" value="Multidrug ABC transporter ATP-binding protein"/>
    <property type="match status" value="1"/>
</dbReference>
<evidence type="ECO:0000259" key="9">
    <source>
        <dbReference type="PROSITE" id="PS50893"/>
    </source>
</evidence>
<feature type="transmembrane region" description="Helical" evidence="8">
    <location>
        <begin position="288"/>
        <end position="307"/>
    </location>
</feature>
<dbReference type="PANTHER" id="PTHR24221">
    <property type="entry name" value="ATP-BINDING CASSETTE SUB-FAMILY B"/>
    <property type="match status" value="1"/>
</dbReference>
<feature type="domain" description="ABC transmembrane type-1" evidence="10">
    <location>
        <begin position="39"/>
        <end position="348"/>
    </location>
</feature>
<feature type="transmembrane region" description="Helical" evidence="8">
    <location>
        <begin position="95"/>
        <end position="114"/>
    </location>
</feature>
<dbReference type="CDD" id="cd18565">
    <property type="entry name" value="ABC_6TM_exporter_like"/>
    <property type="match status" value="1"/>
</dbReference>
<accession>A0ABD5ZPP4</accession>
<keyword evidence="12" id="KW-1185">Reference proteome</keyword>
<dbReference type="Proteomes" id="UP001596398">
    <property type="component" value="Unassembled WGS sequence"/>
</dbReference>
<dbReference type="Pfam" id="PF00005">
    <property type="entry name" value="ABC_tran"/>
    <property type="match status" value="1"/>
</dbReference>
<evidence type="ECO:0000256" key="8">
    <source>
        <dbReference type="SAM" id="Phobius"/>
    </source>
</evidence>
<dbReference type="InterPro" id="IPR003593">
    <property type="entry name" value="AAA+_ATPase"/>
</dbReference>
<reference evidence="11 12" key="1">
    <citation type="journal article" date="2019" name="Int. J. Syst. Evol. Microbiol.">
        <title>The Global Catalogue of Microorganisms (GCM) 10K type strain sequencing project: providing services to taxonomists for standard genome sequencing and annotation.</title>
        <authorList>
            <consortium name="The Broad Institute Genomics Platform"/>
            <consortium name="The Broad Institute Genome Sequencing Center for Infectious Disease"/>
            <person name="Wu L."/>
            <person name="Ma J."/>
        </authorList>
    </citation>
    <scope>NUCLEOTIDE SEQUENCE [LARGE SCALE GENOMIC DNA]</scope>
    <source>
        <strain evidence="11 12">DT85</strain>
    </source>
</reference>
<keyword evidence="7 8" id="KW-0472">Membrane</keyword>
<dbReference type="SMART" id="SM00382">
    <property type="entry name" value="AAA"/>
    <property type="match status" value="1"/>
</dbReference>
<dbReference type="GeneID" id="79266885"/>
<organism evidence="11 12">
    <name type="scientific">Halosegnis marinus</name>
    <dbReference type="NCBI Taxonomy" id="3034023"/>
    <lineage>
        <taxon>Archaea</taxon>
        <taxon>Methanobacteriati</taxon>
        <taxon>Methanobacteriota</taxon>
        <taxon>Stenosarchaea group</taxon>
        <taxon>Halobacteria</taxon>
        <taxon>Halobacteriales</taxon>
        <taxon>Natronomonadaceae</taxon>
        <taxon>Halosegnis</taxon>
    </lineage>
</organism>
<sequence length="645" mass="72022">MGATAIEDDDPFEEQREQADNPMRRLFAEYGSENKLAFVVGVLSSVVARVLDLLPPILLGVAVDAIFEVQGAADRPYTLAFVPDAWIPPTEQGQLYFTVGIIAFAFFGGAAFHYSRNWGWNSFSQHIQHRIRTDTYDKMQRLNMDFFADKQTGEMMSILSNDVNRLERFLNDGMNSAFRLGVMVVGIAVVLLYVNWQLAMITLVIVPLIAVFTYYFIKTIQPKYAEVRSSVGQVNSRLENNLGGIQVIKTSNTENFESDRVDDVSQGYFDANWDAISTRIKFFPGLRVLAGIGFVLTFFIGGTMVLGDGVGPFTSDLRPGEFVTFILLSQRFIWPMAQFGQIINMYQRAYASSARIFGLMDEPSRIAEDPDADELVVDDGEVVYDDVTFGYDESETIVEDVSFTVEGGETLALVGPTGAGKSTVLKLLLRMYDVDEGSISIDGQDLRDVTIPSLRKRVGYVSQDTFMFYGTVEENIAYGTFDADREDVIEAAKAAEAHDFISNLPEGYDTEVGERGVKLSGGQRQRVSIARAILKDPEILVLDEATSDVDTETEMLIQRSLDRLTEERTTFSIAHRLSTIKDADQIVVLEDGRIAERGDHDELIAEDGLYAHLWGVQAGEIDELPEEFIERAQQRDARRVEGDDD</sequence>
<feature type="transmembrane region" description="Helical" evidence="8">
    <location>
        <begin position="200"/>
        <end position="217"/>
    </location>
</feature>
<evidence type="ECO:0000259" key="10">
    <source>
        <dbReference type="PROSITE" id="PS50929"/>
    </source>
</evidence>
<evidence type="ECO:0000256" key="2">
    <source>
        <dbReference type="ARBA" id="ARBA00022448"/>
    </source>
</evidence>
<dbReference type="GO" id="GO:0005524">
    <property type="term" value="F:ATP binding"/>
    <property type="evidence" value="ECO:0007669"/>
    <property type="project" value="UniProtKB-KW"/>
</dbReference>
<dbReference type="PANTHER" id="PTHR24221:SF654">
    <property type="entry name" value="ATP-BINDING CASSETTE SUB-FAMILY B MEMBER 6"/>
    <property type="match status" value="1"/>
</dbReference>
<dbReference type="Gene3D" id="3.40.50.300">
    <property type="entry name" value="P-loop containing nucleotide triphosphate hydrolases"/>
    <property type="match status" value="1"/>
</dbReference>
<evidence type="ECO:0000256" key="1">
    <source>
        <dbReference type="ARBA" id="ARBA00004141"/>
    </source>
</evidence>
<keyword evidence="2" id="KW-0813">Transport</keyword>
<comment type="caution">
    <text evidence="11">The sequence shown here is derived from an EMBL/GenBank/DDBJ whole genome shotgun (WGS) entry which is preliminary data.</text>
</comment>
<dbReference type="RefSeq" id="WP_276233332.1">
    <property type="nucleotide sequence ID" value="NZ_CP119802.1"/>
</dbReference>
<dbReference type="InterPro" id="IPR039421">
    <property type="entry name" value="Type_1_exporter"/>
</dbReference>
<evidence type="ECO:0000256" key="7">
    <source>
        <dbReference type="ARBA" id="ARBA00023136"/>
    </source>
</evidence>
<dbReference type="InterPro" id="IPR027417">
    <property type="entry name" value="P-loop_NTPase"/>
</dbReference>
<dbReference type="PROSITE" id="PS50929">
    <property type="entry name" value="ABC_TM1F"/>
    <property type="match status" value="1"/>
</dbReference>
<proteinExistence type="predicted"/>
<evidence type="ECO:0000313" key="11">
    <source>
        <dbReference type="EMBL" id="MFC7235198.1"/>
    </source>
</evidence>
<feature type="domain" description="ABC transporter" evidence="9">
    <location>
        <begin position="382"/>
        <end position="616"/>
    </location>
</feature>
<keyword evidence="5 11" id="KW-0067">ATP-binding</keyword>
<dbReference type="InterPro" id="IPR011527">
    <property type="entry name" value="ABC1_TM_dom"/>
</dbReference>
<dbReference type="CDD" id="cd03251">
    <property type="entry name" value="ABCC_MsbA"/>
    <property type="match status" value="1"/>
</dbReference>
<dbReference type="PROSITE" id="PS50893">
    <property type="entry name" value="ABC_TRANSPORTER_2"/>
    <property type="match status" value="1"/>
</dbReference>
<gene>
    <name evidence="11" type="ORF">ACFQJ4_07710</name>
</gene>
<dbReference type="InterPro" id="IPR017871">
    <property type="entry name" value="ABC_transporter-like_CS"/>
</dbReference>
<dbReference type="GO" id="GO:0016020">
    <property type="term" value="C:membrane"/>
    <property type="evidence" value="ECO:0007669"/>
    <property type="project" value="UniProtKB-SubCell"/>
</dbReference>
<dbReference type="Pfam" id="PF00664">
    <property type="entry name" value="ABC_membrane"/>
    <property type="match status" value="1"/>
</dbReference>
<dbReference type="AlphaFoldDB" id="A0ABD5ZPP4"/>
<dbReference type="InterPro" id="IPR036640">
    <property type="entry name" value="ABC1_TM_sf"/>
</dbReference>
<dbReference type="Gene3D" id="1.20.1560.10">
    <property type="entry name" value="ABC transporter type 1, transmembrane domain"/>
    <property type="match status" value="1"/>
</dbReference>
<dbReference type="InterPro" id="IPR003439">
    <property type="entry name" value="ABC_transporter-like_ATP-bd"/>
</dbReference>
<evidence type="ECO:0000256" key="5">
    <source>
        <dbReference type="ARBA" id="ARBA00022840"/>
    </source>
</evidence>
<feature type="transmembrane region" description="Helical" evidence="8">
    <location>
        <begin position="177"/>
        <end position="194"/>
    </location>
</feature>
<comment type="subcellular location">
    <subcellularLocation>
        <location evidence="1">Membrane</location>
        <topology evidence="1">Multi-pass membrane protein</topology>
    </subcellularLocation>
</comment>
<evidence type="ECO:0000256" key="4">
    <source>
        <dbReference type="ARBA" id="ARBA00022741"/>
    </source>
</evidence>
<keyword evidence="4" id="KW-0547">Nucleotide-binding</keyword>
<dbReference type="SUPFAM" id="SSF52540">
    <property type="entry name" value="P-loop containing nucleoside triphosphate hydrolases"/>
    <property type="match status" value="1"/>
</dbReference>